<proteinExistence type="predicted"/>
<dbReference type="InterPro" id="IPR053134">
    <property type="entry name" value="RNA-dir_DNA_polymerase"/>
</dbReference>
<gene>
    <name evidence="1" type="ORF">Slati_0478900</name>
</gene>
<dbReference type="PANTHER" id="PTHR24559">
    <property type="entry name" value="TRANSPOSON TY3-I GAG-POL POLYPROTEIN"/>
    <property type="match status" value="1"/>
</dbReference>
<reference evidence="1" key="2">
    <citation type="journal article" date="2024" name="Plant">
        <title>Genomic evolution and insights into agronomic trait innovations of Sesamum species.</title>
        <authorList>
            <person name="Miao H."/>
            <person name="Wang L."/>
            <person name="Qu L."/>
            <person name="Liu H."/>
            <person name="Sun Y."/>
            <person name="Le M."/>
            <person name="Wang Q."/>
            <person name="Wei S."/>
            <person name="Zheng Y."/>
            <person name="Lin W."/>
            <person name="Duan Y."/>
            <person name="Cao H."/>
            <person name="Xiong S."/>
            <person name="Wang X."/>
            <person name="Wei L."/>
            <person name="Li C."/>
            <person name="Ma Q."/>
            <person name="Ju M."/>
            <person name="Zhao R."/>
            <person name="Li G."/>
            <person name="Mu C."/>
            <person name="Tian Q."/>
            <person name="Mei H."/>
            <person name="Zhang T."/>
            <person name="Gao T."/>
            <person name="Zhang H."/>
        </authorList>
    </citation>
    <scope>NUCLEOTIDE SEQUENCE</scope>
    <source>
        <strain evidence="1">KEN1</strain>
    </source>
</reference>
<accession>A0AAW2XWK6</accession>
<protein>
    <submittedName>
        <fullName evidence="1">Uncharacterized protein</fullName>
    </submittedName>
</protein>
<evidence type="ECO:0000313" key="1">
    <source>
        <dbReference type="EMBL" id="KAL0458517.1"/>
    </source>
</evidence>
<dbReference type="PANTHER" id="PTHR24559:SF444">
    <property type="entry name" value="REVERSE TRANSCRIPTASE DOMAIN-CONTAINING PROTEIN"/>
    <property type="match status" value="1"/>
</dbReference>
<dbReference type="AlphaFoldDB" id="A0AAW2XWK6"/>
<comment type="caution">
    <text evidence="1">The sequence shown here is derived from an EMBL/GenBank/DDBJ whole genome shotgun (WGS) entry which is preliminary data.</text>
</comment>
<name>A0AAW2XWK6_9LAMI</name>
<sequence length="204" mass="23073">MTPLKGVIRMIAGGPIGLESHNTRRTQVRETNDVTMKNVLDVEAMEDTPLIQFRRAERSGPKTSHNDALVITALLDNYEVGRVFIDLGSSTDILFGEAYDQMQLGDIPLEKVKQNKRHFGSEKDKIIQIEVDKLMVAGHIKEIQFPEWLSNVVLVPKLGGKWKVCTDFRDLKKACPIDFYPLPRIDQLVDSTSRCELLSMMDTS</sequence>
<reference evidence="1" key="1">
    <citation type="submission" date="2020-06" db="EMBL/GenBank/DDBJ databases">
        <authorList>
            <person name="Li T."/>
            <person name="Hu X."/>
            <person name="Zhang T."/>
            <person name="Song X."/>
            <person name="Zhang H."/>
            <person name="Dai N."/>
            <person name="Sheng W."/>
            <person name="Hou X."/>
            <person name="Wei L."/>
        </authorList>
    </citation>
    <scope>NUCLEOTIDE SEQUENCE</scope>
    <source>
        <strain evidence="1">KEN1</strain>
        <tissue evidence="1">Leaf</tissue>
    </source>
</reference>
<dbReference type="Gene3D" id="3.10.10.10">
    <property type="entry name" value="HIV Type 1 Reverse Transcriptase, subunit A, domain 1"/>
    <property type="match status" value="1"/>
</dbReference>
<dbReference type="SUPFAM" id="SSF56672">
    <property type="entry name" value="DNA/RNA polymerases"/>
    <property type="match status" value="1"/>
</dbReference>
<dbReference type="EMBL" id="JACGWN010000002">
    <property type="protein sequence ID" value="KAL0458517.1"/>
    <property type="molecule type" value="Genomic_DNA"/>
</dbReference>
<dbReference type="InterPro" id="IPR043502">
    <property type="entry name" value="DNA/RNA_pol_sf"/>
</dbReference>
<organism evidence="1">
    <name type="scientific">Sesamum latifolium</name>
    <dbReference type="NCBI Taxonomy" id="2727402"/>
    <lineage>
        <taxon>Eukaryota</taxon>
        <taxon>Viridiplantae</taxon>
        <taxon>Streptophyta</taxon>
        <taxon>Embryophyta</taxon>
        <taxon>Tracheophyta</taxon>
        <taxon>Spermatophyta</taxon>
        <taxon>Magnoliopsida</taxon>
        <taxon>eudicotyledons</taxon>
        <taxon>Gunneridae</taxon>
        <taxon>Pentapetalae</taxon>
        <taxon>asterids</taxon>
        <taxon>lamiids</taxon>
        <taxon>Lamiales</taxon>
        <taxon>Pedaliaceae</taxon>
        <taxon>Sesamum</taxon>
    </lineage>
</organism>